<name>A0A9W7G159_9STRA</name>
<keyword evidence="2" id="KW-0809">Transit peptide</keyword>
<dbReference type="InterPro" id="IPR011053">
    <property type="entry name" value="Single_hybrid_motif"/>
</dbReference>
<evidence type="ECO:0000313" key="5">
    <source>
        <dbReference type="Proteomes" id="UP001165082"/>
    </source>
</evidence>
<evidence type="ECO:0000256" key="2">
    <source>
        <dbReference type="ARBA" id="ARBA00022946"/>
    </source>
</evidence>
<dbReference type="Proteomes" id="UP001165082">
    <property type="component" value="Unassembled WGS sequence"/>
</dbReference>
<dbReference type="PROSITE" id="PS50968">
    <property type="entry name" value="BIOTINYL_LIPOYL"/>
    <property type="match status" value="1"/>
</dbReference>
<protein>
    <recommendedName>
        <fullName evidence="3">Lipoyl-binding domain-containing protein</fullName>
    </recommendedName>
</protein>
<dbReference type="SUPFAM" id="SSF51230">
    <property type="entry name" value="Single hybrid motif"/>
    <property type="match status" value="1"/>
</dbReference>
<dbReference type="EMBL" id="BRXZ01008531">
    <property type="protein sequence ID" value="GMI27632.1"/>
    <property type="molecule type" value="Genomic_DNA"/>
</dbReference>
<reference evidence="4" key="1">
    <citation type="submission" date="2022-07" db="EMBL/GenBank/DDBJ databases">
        <title>Genome analysis of Parmales, a sister group of diatoms, reveals the evolutionary specialization of diatoms from phago-mixotrophs to photoautotrophs.</title>
        <authorList>
            <person name="Ban H."/>
            <person name="Sato S."/>
            <person name="Yoshikawa S."/>
            <person name="Kazumasa Y."/>
            <person name="Nakamura Y."/>
            <person name="Ichinomiya M."/>
            <person name="Saitoh K."/>
            <person name="Sato N."/>
            <person name="Blanc-Mathieu R."/>
            <person name="Endo H."/>
            <person name="Kuwata A."/>
            <person name="Ogata H."/>
        </authorList>
    </citation>
    <scope>NUCLEOTIDE SEQUENCE</scope>
</reference>
<evidence type="ECO:0000259" key="3">
    <source>
        <dbReference type="PROSITE" id="PS50968"/>
    </source>
</evidence>
<evidence type="ECO:0000313" key="4">
    <source>
        <dbReference type="EMBL" id="GMI27632.1"/>
    </source>
</evidence>
<dbReference type="CDD" id="cd06849">
    <property type="entry name" value="lipoyl_domain"/>
    <property type="match status" value="1"/>
</dbReference>
<dbReference type="Gene3D" id="2.40.50.100">
    <property type="match status" value="1"/>
</dbReference>
<dbReference type="InterPro" id="IPR003016">
    <property type="entry name" value="2-oxoA_DH_lipoyl-BS"/>
</dbReference>
<evidence type="ECO:0000256" key="1">
    <source>
        <dbReference type="ARBA" id="ARBA00022823"/>
    </source>
</evidence>
<dbReference type="PROSITE" id="PS00189">
    <property type="entry name" value="LIPOYL"/>
    <property type="match status" value="1"/>
</dbReference>
<dbReference type="PANTHER" id="PTHR23151:SF90">
    <property type="entry name" value="DIHYDROLIPOYLLYSINE-RESIDUE ACETYLTRANSFERASE COMPONENT OF PYRUVATE DEHYDROGENASE COMPLEX, MITOCHONDRIAL-RELATED"/>
    <property type="match status" value="1"/>
</dbReference>
<feature type="domain" description="Lipoyl-binding" evidence="3">
    <location>
        <begin position="1"/>
        <end position="65"/>
    </location>
</feature>
<keyword evidence="1" id="KW-0450">Lipoyl</keyword>
<dbReference type="GO" id="GO:0004742">
    <property type="term" value="F:dihydrolipoyllysine-residue acetyltransferase activity"/>
    <property type="evidence" value="ECO:0007669"/>
    <property type="project" value="TreeGrafter"/>
</dbReference>
<dbReference type="GO" id="GO:0006086">
    <property type="term" value="P:pyruvate decarboxylation to acetyl-CoA"/>
    <property type="evidence" value="ECO:0007669"/>
    <property type="project" value="InterPro"/>
</dbReference>
<dbReference type="InterPro" id="IPR000089">
    <property type="entry name" value="Biotin_lipoyl"/>
</dbReference>
<dbReference type="GO" id="GO:0045254">
    <property type="term" value="C:pyruvate dehydrogenase complex"/>
    <property type="evidence" value="ECO:0007669"/>
    <property type="project" value="InterPro"/>
</dbReference>
<feature type="non-terminal residue" evidence="4">
    <location>
        <position position="83"/>
    </location>
</feature>
<proteinExistence type="predicted"/>
<dbReference type="PANTHER" id="PTHR23151">
    <property type="entry name" value="DIHYDROLIPOAMIDE ACETYL/SUCCINYL-TRANSFERASE-RELATED"/>
    <property type="match status" value="1"/>
</dbReference>
<dbReference type="Pfam" id="PF00364">
    <property type="entry name" value="Biotin_lipoyl"/>
    <property type="match status" value="1"/>
</dbReference>
<dbReference type="OrthoDB" id="537444at2759"/>
<keyword evidence="5" id="KW-1185">Reference proteome</keyword>
<sequence>MEVGTLSSWKVQAGDEFGAGDVLAEIETDKASIDFVTEDDGVVAKILATEGAEVAVGAPIMITVEETSDVAAFENYTEDTTSS</sequence>
<comment type="caution">
    <text evidence="4">The sequence shown here is derived from an EMBL/GenBank/DDBJ whole genome shotgun (WGS) entry which is preliminary data.</text>
</comment>
<dbReference type="InterPro" id="IPR045257">
    <property type="entry name" value="E2/Pdx1"/>
</dbReference>
<gene>
    <name evidence="4" type="ORF">TrRE_jg12938</name>
</gene>
<organism evidence="4 5">
    <name type="scientific">Triparma retinervis</name>
    <dbReference type="NCBI Taxonomy" id="2557542"/>
    <lineage>
        <taxon>Eukaryota</taxon>
        <taxon>Sar</taxon>
        <taxon>Stramenopiles</taxon>
        <taxon>Ochrophyta</taxon>
        <taxon>Bolidophyceae</taxon>
        <taxon>Parmales</taxon>
        <taxon>Triparmaceae</taxon>
        <taxon>Triparma</taxon>
    </lineage>
</organism>
<accession>A0A9W7G159</accession>
<dbReference type="AlphaFoldDB" id="A0A9W7G159"/>